<accession>A0A644ZZU1</accession>
<name>A0A644ZZU1_9ZZZZ</name>
<dbReference type="EMBL" id="VSSQ01010360">
    <property type="protein sequence ID" value="MPM44123.1"/>
    <property type="molecule type" value="Genomic_DNA"/>
</dbReference>
<evidence type="ECO:0000313" key="1">
    <source>
        <dbReference type="EMBL" id="MPM44123.1"/>
    </source>
</evidence>
<reference evidence="1" key="1">
    <citation type="submission" date="2019-08" db="EMBL/GenBank/DDBJ databases">
        <authorList>
            <person name="Kucharzyk K."/>
            <person name="Murdoch R.W."/>
            <person name="Higgins S."/>
            <person name="Loffler F."/>
        </authorList>
    </citation>
    <scope>NUCLEOTIDE SEQUENCE</scope>
</reference>
<proteinExistence type="predicted"/>
<comment type="caution">
    <text evidence="1">The sequence shown here is derived from an EMBL/GenBank/DDBJ whole genome shotgun (WGS) entry which is preliminary data.</text>
</comment>
<dbReference type="AlphaFoldDB" id="A0A644ZZU1"/>
<sequence>MQLKTTYNGREAPGGSFDRKTRIYTKKINSPQGGRHPRTGDLGGIDSDIIQQLKALRCEVLYLQLFRQERHFIPFSVFMEKGYEIHWRDERFPPRWYCPSVYWCNSFPEAKTKASAAATKTKRFFQEDEPCS</sequence>
<gene>
    <name evidence="1" type="ORF">SDC9_90801</name>
</gene>
<protein>
    <submittedName>
        <fullName evidence="1">Uncharacterized protein</fullName>
    </submittedName>
</protein>
<organism evidence="1">
    <name type="scientific">bioreactor metagenome</name>
    <dbReference type="NCBI Taxonomy" id="1076179"/>
    <lineage>
        <taxon>unclassified sequences</taxon>
        <taxon>metagenomes</taxon>
        <taxon>ecological metagenomes</taxon>
    </lineage>
</organism>